<feature type="domain" description="Mur ligase central" evidence="11">
    <location>
        <begin position="129"/>
        <end position="328"/>
    </location>
</feature>
<evidence type="ECO:0000259" key="11">
    <source>
        <dbReference type="Pfam" id="PF08245"/>
    </source>
</evidence>
<evidence type="ECO:0000313" key="12">
    <source>
        <dbReference type="EMBL" id="MFD2673760.1"/>
    </source>
</evidence>
<comment type="subcellular location">
    <subcellularLocation>
        <location evidence="7 8">Cytoplasm</location>
    </subcellularLocation>
</comment>
<dbReference type="Pfam" id="PF02875">
    <property type="entry name" value="Mur_ligase_C"/>
    <property type="match status" value="1"/>
</dbReference>
<keyword evidence="3 7" id="KW-0133">Cell shape</keyword>
<keyword evidence="7" id="KW-0067">ATP-binding</keyword>
<feature type="binding site" evidence="7">
    <location>
        <begin position="172"/>
        <end position="173"/>
    </location>
    <ligand>
        <name>UDP-N-acetyl-alpha-D-muramoyl-L-alanyl-D-glutamate</name>
        <dbReference type="ChEBI" id="CHEBI:83900"/>
    </ligand>
</feature>
<dbReference type="EMBL" id="JBHUNF010000001">
    <property type="protein sequence ID" value="MFD2673760.1"/>
    <property type="molecule type" value="Genomic_DNA"/>
</dbReference>
<dbReference type="SUPFAM" id="SSF63418">
    <property type="entry name" value="MurE/MurF N-terminal domain"/>
    <property type="match status" value="1"/>
</dbReference>
<organism evidence="12 13">
    <name type="scientific">Gulosibacter bifidus</name>
    <dbReference type="NCBI Taxonomy" id="272239"/>
    <lineage>
        <taxon>Bacteria</taxon>
        <taxon>Bacillati</taxon>
        <taxon>Actinomycetota</taxon>
        <taxon>Actinomycetes</taxon>
        <taxon>Micrococcales</taxon>
        <taxon>Microbacteriaceae</taxon>
        <taxon>Gulosibacter</taxon>
    </lineage>
</organism>
<evidence type="ECO:0000256" key="3">
    <source>
        <dbReference type="ARBA" id="ARBA00022960"/>
    </source>
</evidence>
<keyword evidence="7" id="KW-0547">Nucleotide-binding</keyword>
<dbReference type="Gene3D" id="3.40.1190.10">
    <property type="entry name" value="Mur-like, catalytic domain"/>
    <property type="match status" value="1"/>
</dbReference>
<keyword evidence="6 7" id="KW-0961">Cell wall biogenesis/degradation</keyword>
<evidence type="ECO:0000259" key="10">
    <source>
        <dbReference type="Pfam" id="PF02875"/>
    </source>
</evidence>
<accession>A0ABW5RG60</accession>
<keyword evidence="5 7" id="KW-0131">Cell cycle</keyword>
<evidence type="ECO:0000256" key="4">
    <source>
        <dbReference type="ARBA" id="ARBA00022984"/>
    </source>
</evidence>
<comment type="pathway">
    <text evidence="7 8">Cell wall biogenesis; peptidoglycan biosynthesis.</text>
</comment>
<keyword evidence="2 7" id="KW-0132">Cell division</keyword>
<sequence>MSEDSIRPHHPVPRVLSELCAEFGLEAANEADIEGLEVTGVTSSAQRAHAGDVFVAIPGVRRHGAEFTDQAIEAGAVAVATDAAGLAIIERNGLDIPVIVIDDPRYALGHIAGWVYRTDPEAPRLFGATGTNGKTTVTYLIAELVEHLGVSCGMSTTVERLVGQETIASQLTTPESDQLHSLLARMREVGDRVAAIEVSAHTSLGHRLAGMYLDVISFLNFSHDHLDDFRDEEHYFQAKLAMFRPEAARCGVVNIDDDWGRRVVEETRIPVMTVASNPDAGADWWVESWGTDAGVGFSMHGPEDREVHSTIAMPGAFSAMNAACAVLTVMQGGWEPEQIQEALDTAGGFAARVPGRLELVSTDERGPRVYVDYGHTPEAFRSALTALRPLATGELIFVFGADGDRDTLKRPAMGQIAASIADRVIVCDYNPRTEDPASIRATLLEAARSVGKARVEEIADPETALRTAIAQAKPGDVVINAGPGHEDAQHRAEGKVAYSALKTARLALDEAGW</sequence>
<evidence type="ECO:0000313" key="13">
    <source>
        <dbReference type="Proteomes" id="UP001597453"/>
    </source>
</evidence>
<dbReference type="EC" id="6.3.2.-" evidence="7"/>
<dbReference type="PANTHER" id="PTHR23135">
    <property type="entry name" value="MUR LIGASE FAMILY MEMBER"/>
    <property type="match status" value="1"/>
</dbReference>
<comment type="similarity">
    <text evidence="1 7">Belongs to the MurCDEF family. MurE subfamily.</text>
</comment>
<feature type="binding site" evidence="7">
    <location>
        <begin position="130"/>
        <end position="136"/>
    </location>
    <ligand>
        <name>ATP</name>
        <dbReference type="ChEBI" id="CHEBI:30616"/>
    </ligand>
</feature>
<keyword evidence="7" id="KW-0963">Cytoplasm</keyword>
<dbReference type="Gene3D" id="3.90.190.20">
    <property type="entry name" value="Mur ligase, C-terminal domain"/>
    <property type="match status" value="1"/>
</dbReference>
<dbReference type="Pfam" id="PF01225">
    <property type="entry name" value="Mur_ligase"/>
    <property type="match status" value="1"/>
</dbReference>
<dbReference type="HAMAP" id="MF_00208">
    <property type="entry name" value="MurE"/>
    <property type="match status" value="1"/>
</dbReference>
<name>A0ABW5RG60_9MICO</name>
<dbReference type="Pfam" id="PF08245">
    <property type="entry name" value="Mur_ligase_M"/>
    <property type="match status" value="1"/>
</dbReference>
<dbReference type="SUPFAM" id="SSF53623">
    <property type="entry name" value="MurD-like peptide ligases, catalytic domain"/>
    <property type="match status" value="1"/>
</dbReference>
<dbReference type="PANTHER" id="PTHR23135:SF4">
    <property type="entry name" value="UDP-N-ACETYLMURAMOYL-L-ALANYL-D-GLUTAMATE--2,6-DIAMINOPIMELATE LIGASE MURE HOMOLOG, CHLOROPLASTIC"/>
    <property type="match status" value="1"/>
</dbReference>
<keyword evidence="13" id="KW-1185">Reference proteome</keyword>
<proteinExistence type="inferred from homology"/>
<dbReference type="GO" id="GO:0008765">
    <property type="term" value="F:UDP-N-acetylmuramoylalanyl-D-glutamate-2,6-diaminopimelate ligase activity"/>
    <property type="evidence" value="ECO:0007669"/>
    <property type="project" value="UniProtKB-EC"/>
</dbReference>
<dbReference type="InterPro" id="IPR005761">
    <property type="entry name" value="UDP-N-AcMur-Glu-dNH2Pim_ligase"/>
</dbReference>
<dbReference type="InterPro" id="IPR013221">
    <property type="entry name" value="Mur_ligase_cen"/>
</dbReference>
<comment type="function">
    <text evidence="7">Catalyzes the addition of an amino acid to the nucleotide precursor UDP-N-acetylmuramoyl-L-alanyl-D-glutamate (UMAG) in the biosynthesis of bacterial cell-wall peptidoglycan.</text>
</comment>
<dbReference type="Proteomes" id="UP001597453">
    <property type="component" value="Unassembled WGS sequence"/>
</dbReference>
<dbReference type="NCBIfam" id="TIGR01085">
    <property type="entry name" value="murE"/>
    <property type="match status" value="1"/>
</dbReference>
<keyword evidence="7" id="KW-0460">Magnesium</keyword>
<keyword evidence="7 12" id="KW-0436">Ligase</keyword>
<comment type="cofactor">
    <cofactor evidence="7">
        <name>Mg(2+)</name>
        <dbReference type="ChEBI" id="CHEBI:18420"/>
    </cofactor>
</comment>
<keyword evidence="4 7" id="KW-0573">Peptidoglycan synthesis</keyword>
<evidence type="ECO:0000256" key="2">
    <source>
        <dbReference type="ARBA" id="ARBA00022618"/>
    </source>
</evidence>
<evidence type="ECO:0000256" key="5">
    <source>
        <dbReference type="ARBA" id="ARBA00023306"/>
    </source>
</evidence>
<dbReference type="Gene3D" id="3.40.1390.10">
    <property type="entry name" value="MurE/MurF, N-terminal domain"/>
    <property type="match status" value="1"/>
</dbReference>
<feature type="modified residue" description="N6-carboxylysine" evidence="7">
    <location>
        <position position="239"/>
    </location>
</feature>
<evidence type="ECO:0000256" key="8">
    <source>
        <dbReference type="RuleBase" id="RU004135"/>
    </source>
</evidence>
<comment type="PTM">
    <text evidence="7">Carboxylation is probably crucial for Mg(2+) binding and, consequently, for the gamma-phosphate positioning of ATP.</text>
</comment>
<dbReference type="InterPro" id="IPR036615">
    <property type="entry name" value="Mur_ligase_C_dom_sf"/>
</dbReference>
<comment type="caution">
    <text evidence="12">The sequence shown here is derived from an EMBL/GenBank/DDBJ whole genome shotgun (WGS) entry which is preliminary data.</text>
</comment>
<evidence type="ECO:0000256" key="1">
    <source>
        <dbReference type="ARBA" id="ARBA00005898"/>
    </source>
</evidence>
<feature type="binding site" evidence="7">
    <location>
        <position position="199"/>
    </location>
    <ligand>
        <name>UDP-N-acetyl-alpha-D-muramoyl-L-alanyl-D-glutamate</name>
        <dbReference type="ChEBI" id="CHEBI:83900"/>
    </ligand>
</feature>
<dbReference type="InterPro" id="IPR035911">
    <property type="entry name" value="MurE/MurF_N"/>
</dbReference>
<dbReference type="InterPro" id="IPR000713">
    <property type="entry name" value="Mur_ligase_N"/>
</dbReference>
<protein>
    <recommendedName>
        <fullName evidence="7">UDP-N-acetylmuramyl-tripeptide synthetase</fullName>
        <ecNumber evidence="7">6.3.2.-</ecNumber>
    </recommendedName>
    <alternativeName>
        <fullName evidence="7">UDP-MurNAc-tripeptide synthetase</fullName>
    </alternativeName>
</protein>
<feature type="domain" description="Mur ligase N-terminal catalytic" evidence="9">
    <location>
        <begin position="38"/>
        <end position="112"/>
    </location>
</feature>
<dbReference type="SUPFAM" id="SSF53244">
    <property type="entry name" value="MurD-like peptide ligases, peptide-binding domain"/>
    <property type="match status" value="1"/>
</dbReference>
<feature type="domain" description="Mur ligase C-terminal" evidence="10">
    <location>
        <begin position="355"/>
        <end position="482"/>
    </location>
</feature>
<feature type="binding site" evidence="7">
    <location>
        <position position="207"/>
    </location>
    <ligand>
        <name>UDP-N-acetyl-alpha-D-muramoyl-L-alanyl-D-glutamate</name>
        <dbReference type="ChEBI" id="CHEBI:83900"/>
    </ligand>
</feature>
<evidence type="ECO:0000259" key="9">
    <source>
        <dbReference type="Pfam" id="PF01225"/>
    </source>
</evidence>
<evidence type="ECO:0000256" key="6">
    <source>
        <dbReference type="ARBA" id="ARBA00023316"/>
    </source>
</evidence>
<gene>
    <name evidence="7" type="primary">murE</name>
    <name evidence="12" type="ORF">ACFSUQ_00345</name>
</gene>
<dbReference type="InterPro" id="IPR004101">
    <property type="entry name" value="Mur_ligase_C"/>
</dbReference>
<dbReference type="InterPro" id="IPR036565">
    <property type="entry name" value="Mur-like_cat_sf"/>
</dbReference>
<evidence type="ECO:0000256" key="7">
    <source>
        <dbReference type="HAMAP-Rule" id="MF_00208"/>
    </source>
</evidence>
<comment type="caution">
    <text evidence="7">Lacks conserved residue(s) required for the propagation of feature annotation.</text>
</comment>
<dbReference type="RefSeq" id="WP_083524408.1">
    <property type="nucleotide sequence ID" value="NZ_JBHUNF010000001.1"/>
</dbReference>
<reference evidence="13" key="1">
    <citation type="journal article" date="2019" name="Int. J. Syst. Evol. Microbiol.">
        <title>The Global Catalogue of Microorganisms (GCM) 10K type strain sequencing project: providing services to taxonomists for standard genome sequencing and annotation.</title>
        <authorList>
            <consortium name="The Broad Institute Genomics Platform"/>
            <consortium name="The Broad Institute Genome Sequencing Center for Infectious Disease"/>
            <person name="Wu L."/>
            <person name="Ma J."/>
        </authorList>
    </citation>
    <scope>NUCLEOTIDE SEQUENCE [LARGE SCALE GENOMIC DNA]</scope>
    <source>
        <strain evidence="13">TISTR 1511</strain>
    </source>
</reference>